<dbReference type="PROSITE" id="PS50012">
    <property type="entry name" value="RCC1_3"/>
    <property type="match status" value="1"/>
</dbReference>
<dbReference type="Gene3D" id="1.10.8.1080">
    <property type="match status" value="1"/>
</dbReference>
<dbReference type="Pfam" id="PF22645">
    <property type="entry name" value="GKRP_SIS_N"/>
    <property type="match status" value="1"/>
</dbReference>
<evidence type="ECO:0000256" key="2">
    <source>
        <dbReference type="ARBA" id="ARBA00023277"/>
    </source>
</evidence>
<name>A0A9D9DQ35_9BACT</name>
<dbReference type="EC" id="4.2.1.126" evidence="3"/>
<dbReference type="InterPro" id="IPR000408">
    <property type="entry name" value="Reg_chr_condens"/>
</dbReference>
<dbReference type="NCBIfam" id="TIGR00274">
    <property type="entry name" value="N-acetylmuramic acid 6-phosphate etherase"/>
    <property type="match status" value="1"/>
</dbReference>
<comment type="caution">
    <text evidence="5">The sequence shown here is derived from an EMBL/GenBank/DDBJ whole genome shotgun (WGS) entry which is preliminary data.</text>
</comment>
<dbReference type="CDD" id="cd05007">
    <property type="entry name" value="SIS_Etherase"/>
    <property type="match status" value="1"/>
</dbReference>
<dbReference type="EMBL" id="JADIND010000105">
    <property type="protein sequence ID" value="MBO8430740.1"/>
    <property type="molecule type" value="Genomic_DNA"/>
</dbReference>
<dbReference type="AlphaFoldDB" id="A0A9D9DQ35"/>
<feature type="domain" description="SIS" evidence="4">
    <location>
        <begin position="53"/>
        <end position="214"/>
    </location>
</feature>
<reference evidence="5" key="2">
    <citation type="journal article" date="2021" name="PeerJ">
        <title>Extensive microbial diversity within the chicken gut microbiome revealed by metagenomics and culture.</title>
        <authorList>
            <person name="Gilroy R."/>
            <person name="Ravi A."/>
            <person name="Getino M."/>
            <person name="Pursley I."/>
            <person name="Horton D.L."/>
            <person name="Alikhan N.F."/>
            <person name="Baker D."/>
            <person name="Gharbi K."/>
            <person name="Hall N."/>
            <person name="Watson M."/>
            <person name="Adriaenssens E.M."/>
            <person name="Foster-Nyarko E."/>
            <person name="Jarju S."/>
            <person name="Secka A."/>
            <person name="Antonio M."/>
            <person name="Oren A."/>
            <person name="Chaudhuri R.R."/>
            <person name="La Ragione R."/>
            <person name="Hildebrand F."/>
            <person name="Pallen M.J."/>
        </authorList>
    </citation>
    <scope>NUCLEOTIDE SEQUENCE</scope>
    <source>
        <strain evidence="5">10192</strain>
    </source>
</reference>
<evidence type="ECO:0000313" key="5">
    <source>
        <dbReference type="EMBL" id="MBO8430740.1"/>
    </source>
</evidence>
<evidence type="ECO:0000256" key="3">
    <source>
        <dbReference type="HAMAP-Rule" id="MF_00068"/>
    </source>
</evidence>
<evidence type="ECO:0000313" key="6">
    <source>
        <dbReference type="Proteomes" id="UP000823632"/>
    </source>
</evidence>
<sequence length="297" mass="32122">MSDIITEYRNENTKDIDILPTIEMVKKMNDEDKLVALAVEDEAEHIAEGIDLIAKQFLKGGKLYYFGAGTSGRLGILDASECPPTFSVPKDMVTGFIAGGDNAIRHSIEGAEDNPDFGYEDAAILKPDDVAVVISASGNPKYLMGVLKRAEEVGCKTIGITCNPEGRIADEAGLVICVEVGPEVIAGSSRLKAGTAQKMVLNMLSTGAMIKIGKTYENFMIDLQAVNEKLKDRAIRIVAQIANVQHSEALSALLKCNWEIKTAIISLMMKIDTEDARAELKKHGGVLRKIIKSKLAV</sequence>
<dbReference type="GO" id="GO:0097367">
    <property type="term" value="F:carbohydrate derivative binding"/>
    <property type="evidence" value="ECO:0007669"/>
    <property type="project" value="InterPro"/>
</dbReference>
<evidence type="ECO:0000256" key="1">
    <source>
        <dbReference type="ARBA" id="ARBA00023239"/>
    </source>
</evidence>
<dbReference type="Pfam" id="PF20741">
    <property type="entry name" value="GKRP-like_C"/>
    <property type="match status" value="1"/>
</dbReference>
<organism evidence="5 6">
    <name type="scientific">Candidatus Scatousia excrementipullorum</name>
    <dbReference type="NCBI Taxonomy" id="2840936"/>
    <lineage>
        <taxon>Bacteria</taxon>
        <taxon>Candidatus Scatousia</taxon>
    </lineage>
</organism>
<dbReference type="PANTHER" id="PTHR10088">
    <property type="entry name" value="GLUCOKINASE REGULATORY PROTEIN"/>
    <property type="match status" value="1"/>
</dbReference>
<dbReference type="SUPFAM" id="SSF53697">
    <property type="entry name" value="SIS domain"/>
    <property type="match status" value="1"/>
</dbReference>
<dbReference type="InterPro" id="IPR005488">
    <property type="entry name" value="Etherase_MurQ"/>
</dbReference>
<comment type="miscellaneous">
    <text evidence="3">A lyase-type mechanism (elimination/hydration) is suggested for the cleavage of the lactyl ether bond of MurNAc 6-phosphate, with the formation of an alpha,beta-unsaturated aldehyde intermediate with (E)-stereochemistry, followed by the syn addition of water to give product.</text>
</comment>
<protein>
    <recommendedName>
        <fullName evidence="3">N-acetylmuramic acid 6-phosphate etherase</fullName>
        <shortName evidence="3">MurNAc-6-P etherase</shortName>
        <ecNumber evidence="3">4.2.1.126</ecNumber>
    </recommendedName>
    <alternativeName>
        <fullName evidence="3">N-acetylmuramic acid 6-phosphate hydrolase</fullName>
    </alternativeName>
    <alternativeName>
        <fullName evidence="3">N-acetylmuramic acid 6-phosphate lyase</fullName>
    </alternativeName>
</protein>
<dbReference type="PANTHER" id="PTHR10088:SF4">
    <property type="entry name" value="GLUCOKINASE REGULATORY PROTEIN"/>
    <property type="match status" value="1"/>
</dbReference>
<dbReference type="Gene3D" id="3.40.50.10490">
    <property type="entry name" value="Glucose-6-phosphate isomerase like protein, domain 1"/>
    <property type="match status" value="1"/>
</dbReference>
<feature type="active site" evidence="3">
    <location>
        <position position="112"/>
    </location>
</feature>
<comment type="pathway">
    <text evidence="3">Amino-sugar metabolism; N-acetylmuramate degradation.</text>
</comment>
<keyword evidence="1 3" id="KW-0456">Lyase</keyword>
<dbReference type="HAMAP" id="MF_00068">
    <property type="entry name" value="MurQ"/>
    <property type="match status" value="1"/>
</dbReference>
<dbReference type="InterPro" id="IPR001347">
    <property type="entry name" value="SIS_dom"/>
</dbReference>
<dbReference type="GO" id="GO:0046348">
    <property type="term" value="P:amino sugar catabolic process"/>
    <property type="evidence" value="ECO:0007669"/>
    <property type="project" value="InterPro"/>
</dbReference>
<proteinExistence type="inferred from homology"/>
<dbReference type="NCBIfam" id="NF009222">
    <property type="entry name" value="PRK12570.1"/>
    <property type="match status" value="1"/>
</dbReference>
<evidence type="ECO:0000259" key="4">
    <source>
        <dbReference type="PROSITE" id="PS51464"/>
    </source>
</evidence>
<dbReference type="Proteomes" id="UP000823632">
    <property type="component" value="Unassembled WGS sequence"/>
</dbReference>
<dbReference type="PROSITE" id="PS51464">
    <property type="entry name" value="SIS"/>
    <property type="match status" value="1"/>
</dbReference>
<keyword evidence="2 3" id="KW-0119">Carbohydrate metabolism</keyword>
<dbReference type="InterPro" id="IPR040190">
    <property type="entry name" value="MURQ/GCKR"/>
</dbReference>
<comment type="similarity">
    <text evidence="3">Belongs to the GCKR-like family. MurNAc-6-P etherase subfamily.</text>
</comment>
<reference evidence="5" key="1">
    <citation type="submission" date="2020-10" db="EMBL/GenBank/DDBJ databases">
        <authorList>
            <person name="Gilroy R."/>
        </authorList>
    </citation>
    <scope>NUCLEOTIDE SEQUENCE</scope>
    <source>
        <strain evidence="5">10192</strain>
    </source>
</reference>
<feature type="active site" description="Proton donor" evidence="3">
    <location>
        <position position="81"/>
    </location>
</feature>
<dbReference type="InterPro" id="IPR046348">
    <property type="entry name" value="SIS_dom_sf"/>
</dbReference>
<comment type="subunit">
    <text evidence="3">Homodimer.</text>
</comment>
<gene>
    <name evidence="3 5" type="primary">murQ</name>
    <name evidence="5" type="ORF">IAC76_05070</name>
</gene>
<dbReference type="PROSITE" id="PS01272">
    <property type="entry name" value="GCKR"/>
    <property type="match status" value="1"/>
</dbReference>
<comment type="catalytic activity">
    <reaction evidence="3">
        <text>N-acetyl-D-muramate 6-phosphate + H2O = N-acetyl-D-glucosamine 6-phosphate + (R)-lactate</text>
        <dbReference type="Rhea" id="RHEA:26410"/>
        <dbReference type="ChEBI" id="CHEBI:15377"/>
        <dbReference type="ChEBI" id="CHEBI:16004"/>
        <dbReference type="ChEBI" id="CHEBI:57513"/>
        <dbReference type="ChEBI" id="CHEBI:58722"/>
        <dbReference type="EC" id="4.2.1.126"/>
    </reaction>
</comment>
<dbReference type="GO" id="GO:0016835">
    <property type="term" value="F:carbon-oxygen lyase activity"/>
    <property type="evidence" value="ECO:0007669"/>
    <property type="project" value="UniProtKB-UniRule"/>
</dbReference>
<dbReference type="InterPro" id="IPR005486">
    <property type="entry name" value="Glucokinase_regulatory_CS"/>
</dbReference>
<dbReference type="NCBIfam" id="NF003915">
    <property type="entry name" value="PRK05441.1"/>
    <property type="match status" value="1"/>
</dbReference>
<comment type="function">
    <text evidence="3">Specifically catalyzes the cleavage of the D-lactyl ether substituent of MurNAc 6-phosphate, producing GlcNAc 6-phosphate and D-lactate.</text>
</comment>
<dbReference type="GO" id="GO:0016803">
    <property type="term" value="F:ether hydrolase activity"/>
    <property type="evidence" value="ECO:0007669"/>
    <property type="project" value="TreeGrafter"/>
</dbReference>
<dbReference type="FunFam" id="3.40.50.10490:FF:000014">
    <property type="entry name" value="N-acetylmuramic acid 6-phosphate etherase"/>
    <property type="match status" value="1"/>
</dbReference>
<accession>A0A9D9DQ35</accession>
<dbReference type="GO" id="GO:0009254">
    <property type="term" value="P:peptidoglycan turnover"/>
    <property type="evidence" value="ECO:0007669"/>
    <property type="project" value="TreeGrafter"/>
</dbReference>